<keyword evidence="3" id="KW-1185">Reference proteome</keyword>
<dbReference type="Proteomes" id="UP000799302">
    <property type="component" value="Unassembled WGS sequence"/>
</dbReference>
<accession>A0A6A6UGE9</accession>
<name>A0A6A6UGE9_9PEZI</name>
<evidence type="ECO:0000256" key="1">
    <source>
        <dbReference type="SAM" id="MobiDB-lite"/>
    </source>
</evidence>
<dbReference type="PANTHER" id="PTHR37331">
    <property type="entry name" value="YALI0F11671P"/>
    <property type="match status" value="1"/>
</dbReference>
<dbReference type="OrthoDB" id="5397701at2759"/>
<feature type="compositionally biased region" description="Basic and acidic residues" evidence="1">
    <location>
        <begin position="138"/>
        <end position="151"/>
    </location>
</feature>
<evidence type="ECO:0000313" key="3">
    <source>
        <dbReference type="Proteomes" id="UP000799302"/>
    </source>
</evidence>
<sequence length="212" mass="22717">MLRPSTFQRLPHSIRTLTTLSTNPSIYAHPSPSSIPQQHILSLLPTSPPTPNLALGTTTALPPTTTSFTPNRSFSPILHSVLKQYATQDPAVQMAANAYASEAGFTASAKQRGRESQGGSGGAKRGGSVGRGGWVHVSDSRRPPDWGRISDPEDIFGSVEVDAEGKFVGENGNYQDSGTYRMITRDGILGLSPFLMGKLVERLKVLEKEAQA</sequence>
<dbReference type="PANTHER" id="PTHR37331:SF1">
    <property type="entry name" value="YALI0F11671P"/>
    <property type="match status" value="1"/>
</dbReference>
<dbReference type="EMBL" id="MU004233">
    <property type="protein sequence ID" value="KAF2671345.1"/>
    <property type="molecule type" value="Genomic_DNA"/>
</dbReference>
<dbReference type="AlphaFoldDB" id="A0A6A6UGE9"/>
<reference evidence="2" key="1">
    <citation type="journal article" date="2020" name="Stud. Mycol.">
        <title>101 Dothideomycetes genomes: a test case for predicting lifestyles and emergence of pathogens.</title>
        <authorList>
            <person name="Haridas S."/>
            <person name="Albert R."/>
            <person name="Binder M."/>
            <person name="Bloem J."/>
            <person name="Labutti K."/>
            <person name="Salamov A."/>
            <person name="Andreopoulos B."/>
            <person name="Baker S."/>
            <person name="Barry K."/>
            <person name="Bills G."/>
            <person name="Bluhm B."/>
            <person name="Cannon C."/>
            <person name="Castanera R."/>
            <person name="Culley D."/>
            <person name="Daum C."/>
            <person name="Ezra D."/>
            <person name="Gonzalez J."/>
            <person name="Henrissat B."/>
            <person name="Kuo A."/>
            <person name="Liang C."/>
            <person name="Lipzen A."/>
            <person name="Lutzoni F."/>
            <person name="Magnuson J."/>
            <person name="Mondo S."/>
            <person name="Nolan M."/>
            <person name="Ohm R."/>
            <person name="Pangilinan J."/>
            <person name="Park H.-J."/>
            <person name="Ramirez L."/>
            <person name="Alfaro M."/>
            <person name="Sun H."/>
            <person name="Tritt A."/>
            <person name="Yoshinaga Y."/>
            <person name="Zwiers L.-H."/>
            <person name="Turgeon B."/>
            <person name="Goodwin S."/>
            <person name="Spatafora J."/>
            <person name="Crous P."/>
            <person name="Grigoriev I."/>
        </authorList>
    </citation>
    <scope>NUCLEOTIDE SEQUENCE</scope>
    <source>
        <strain evidence="2">CBS 115976</strain>
    </source>
</reference>
<organism evidence="2 3">
    <name type="scientific">Microthyrium microscopicum</name>
    <dbReference type="NCBI Taxonomy" id="703497"/>
    <lineage>
        <taxon>Eukaryota</taxon>
        <taxon>Fungi</taxon>
        <taxon>Dikarya</taxon>
        <taxon>Ascomycota</taxon>
        <taxon>Pezizomycotina</taxon>
        <taxon>Dothideomycetes</taxon>
        <taxon>Dothideomycetes incertae sedis</taxon>
        <taxon>Microthyriales</taxon>
        <taxon>Microthyriaceae</taxon>
        <taxon>Microthyrium</taxon>
    </lineage>
</organism>
<gene>
    <name evidence="2" type="ORF">BT63DRAFT_423557</name>
</gene>
<feature type="compositionally biased region" description="Gly residues" evidence="1">
    <location>
        <begin position="116"/>
        <end position="133"/>
    </location>
</feature>
<protein>
    <submittedName>
        <fullName evidence="2">Uncharacterized protein</fullName>
    </submittedName>
</protein>
<proteinExistence type="predicted"/>
<evidence type="ECO:0000313" key="2">
    <source>
        <dbReference type="EMBL" id="KAF2671345.1"/>
    </source>
</evidence>
<feature type="region of interest" description="Disordered" evidence="1">
    <location>
        <begin position="109"/>
        <end position="151"/>
    </location>
</feature>